<dbReference type="InterPro" id="IPR029044">
    <property type="entry name" value="Nucleotide-diphossugar_trans"/>
</dbReference>
<dbReference type="STRING" id="3469.A0A4Y7IU15"/>
<keyword evidence="2" id="KW-0464">Manganese</keyword>
<name>A0A4Y7IU15_PAPSO</name>
<dbReference type="AlphaFoldDB" id="A0A4Y7IU15"/>
<dbReference type="PANTHER" id="PTHR11183">
    <property type="entry name" value="GLYCOGENIN SUBFAMILY MEMBER"/>
    <property type="match status" value="1"/>
</dbReference>
<dbReference type="Gramene" id="RZC52364">
    <property type="protein sequence ID" value="RZC52364"/>
    <property type="gene ID" value="C5167_020786"/>
</dbReference>
<evidence type="ECO:0000256" key="1">
    <source>
        <dbReference type="ARBA" id="ARBA00022676"/>
    </source>
</evidence>
<evidence type="ECO:0000313" key="4">
    <source>
        <dbReference type="EMBL" id="RZC52364.1"/>
    </source>
</evidence>
<dbReference type="Proteomes" id="UP000316621">
    <property type="component" value="Chromosome 2"/>
</dbReference>
<proteinExistence type="inferred from homology"/>
<sequence>MAAYRKEIIVGPKIKFFTISCLFLLLSLVILLSTFRLKTLVFVLDNRNIDVLALPHEGPHVKQFPPSPLISFLKNELSGNENIKVGLVNTEKIDNEYWYFLGETVAVGFDRVSNKIQWKDFMREWIDEEHKYRKPKCPEIPMPEFEKYGNDLDVVISRVPCGNETDAARGNGIRDVFRLQVNLVVANLVARSRRNDKPVYVVFIGSCGPMIEIFRCDDLVKHEGDIWIYKPDLKRLQQKVQMPVGSCELATPFLKQGGSIDYDFTKLGKSIPIDNPREAYVTVLHSSESYVCGAISLAQSIIHTNSTRDMVILVDESITLKSRQELEFAGWKIKLIDRIRSPHARKNAYNEWNYSKLRIWQLTEYDKLIFIDSDLVLLRNIDDFFAYPQLSAVGNDRVRFNSGIMLIEPSKCMFESLMEKRYTVFSYNGGDQGFLNEVFTWWHRWPKRLNHLKLRPKNASAPEIPESRYAVHFLGFKPWTCYRDYDCNWLRKDHNSFASDMVHRMWWQVYDLMPERLQKVCGLTKVKDQKIQQWRRMAENAKLPDEHWKISITDPRHINLVD</sequence>
<protein>
    <recommendedName>
        <fullName evidence="3">Hexosyltransferase</fullName>
        <ecNumber evidence="3">2.4.1.-</ecNumber>
    </recommendedName>
</protein>
<dbReference type="Gene3D" id="3.90.550.10">
    <property type="entry name" value="Spore Coat Polysaccharide Biosynthesis Protein SpsA, Chain A"/>
    <property type="match status" value="1"/>
</dbReference>
<dbReference type="Pfam" id="PF01501">
    <property type="entry name" value="Glyco_transf_8"/>
    <property type="match status" value="1"/>
</dbReference>
<keyword evidence="1" id="KW-0328">Glycosyltransferase</keyword>
<dbReference type="OMA" id="VPCDGWS"/>
<organism evidence="4 5">
    <name type="scientific">Papaver somniferum</name>
    <name type="common">Opium poppy</name>
    <dbReference type="NCBI Taxonomy" id="3469"/>
    <lineage>
        <taxon>Eukaryota</taxon>
        <taxon>Viridiplantae</taxon>
        <taxon>Streptophyta</taxon>
        <taxon>Embryophyta</taxon>
        <taxon>Tracheophyta</taxon>
        <taxon>Spermatophyta</taxon>
        <taxon>Magnoliopsida</taxon>
        <taxon>Ranunculales</taxon>
        <taxon>Papaveraceae</taxon>
        <taxon>Papaveroideae</taxon>
        <taxon>Papaver</taxon>
    </lineage>
</organism>
<dbReference type="GO" id="GO:0016757">
    <property type="term" value="F:glycosyltransferase activity"/>
    <property type="evidence" value="ECO:0007669"/>
    <property type="project" value="UniProtKB-KW"/>
</dbReference>
<evidence type="ECO:0000256" key="3">
    <source>
        <dbReference type="RuleBase" id="RU362027"/>
    </source>
</evidence>
<dbReference type="EC" id="2.4.1.-" evidence="3"/>
<comment type="similarity">
    <text evidence="3">Belongs to the glycosyltransferase 8 family.</text>
</comment>
<dbReference type="OrthoDB" id="2014201at2759"/>
<keyword evidence="1" id="KW-0808">Transferase</keyword>
<dbReference type="CDD" id="cd02537">
    <property type="entry name" value="GT8_Glycogenin"/>
    <property type="match status" value="1"/>
</dbReference>
<gene>
    <name evidence="4" type="ORF">C5167_020786</name>
</gene>
<reference evidence="4 5" key="1">
    <citation type="journal article" date="2018" name="Science">
        <title>The opium poppy genome and morphinan production.</title>
        <authorList>
            <person name="Guo L."/>
            <person name="Winzer T."/>
            <person name="Yang X."/>
            <person name="Li Y."/>
            <person name="Ning Z."/>
            <person name="He Z."/>
            <person name="Teodor R."/>
            <person name="Lu Y."/>
            <person name="Bowser T.A."/>
            <person name="Graham I.A."/>
            <person name="Ye K."/>
        </authorList>
    </citation>
    <scope>NUCLEOTIDE SEQUENCE [LARGE SCALE GENOMIC DNA]</scope>
    <source>
        <strain evidence="5">cv. HN1</strain>
        <tissue evidence="4">Leaves</tissue>
    </source>
</reference>
<dbReference type="SUPFAM" id="SSF53448">
    <property type="entry name" value="Nucleotide-diphospho-sugar transferases"/>
    <property type="match status" value="1"/>
</dbReference>
<dbReference type="EMBL" id="CM010716">
    <property type="protein sequence ID" value="RZC52364.1"/>
    <property type="molecule type" value="Genomic_DNA"/>
</dbReference>
<dbReference type="InterPro" id="IPR002495">
    <property type="entry name" value="Glyco_trans_8"/>
</dbReference>
<accession>A0A4Y7IU15</accession>
<evidence type="ECO:0000313" key="5">
    <source>
        <dbReference type="Proteomes" id="UP000316621"/>
    </source>
</evidence>
<evidence type="ECO:0000256" key="2">
    <source>
        <dbReference type="ARBA" id="ARBA00023211"/>
    </source>
</evidence>
<dbReference type="InterPro" id="IPR050587">
    <property type="entry name" value="GNT1/Glycosyltrans_8"/>
</dbReference>
<keyword evidence="5" id="KW-1185">Reference proteome</keyword>